<accession>A0A8J1Y823</accession>
<protein>
    <submittedName>
        <fullName evidence="1">Uncharacterized protein</fullName>
    </submittedName>
</protein>
<comment type="caution">
    <text evidence="1">The sequence shown here is derived from an EMBL/GenBank/DDBJ whole genome shotgun (WGS) entry which is preliminary data.</text>
</comment>
<dbReference type="Proteomes" id="UP000749559">
    <property type="component" value="Unassembled WGS sequence"/>
</dbReference>
<evidence type="ECO:0000313" key="1">
    <source>
        <dbReference type="EMBL" id="CAH1793517.1"/>
    </source>
</evidence>
<name>A0A8J1Y823_OWEFU</name>
<organism evidence="1 2">
    <name type="scientific">Owenia fusiformis</name>
    <name type="common">Polychaete worm</name>
    <dbReference type="NCBI Taxonomy" id="6347"/>
    <lineage>
        <taxon>Eukaryota</taxon>
        <taxon>Metazoa</taxon>
        <taxon>Spiralia</taxon>
        <taxon>Lophotrochozoa</taxon>
        <taxon>Annelida</taxon>
        <taxon>Polychaeta</taxon>
        <taxon>Sedentaria</taxon>
        <taxon>Canalipalpata</taxon>
        <taxon>Sabellida</taxon>
        <taxon>Oweniida</taxon>
        <taxon>Oweniidae</taxon>
        <taxon>Owenia</taxon>
    </lineage>
</organism>
<dbReference type="EMBL" id="CAIIXF020000009">
    <property type="protein sequence ID" value="CAH1793517.1"/>
    <property type="molecule type" value="Genomic_DNA"/>
</dbReference>
<dbReference type="AlphaFoldDB" id="A0A8J1Y823"/>
<evidence type="ECO:0000313" key="2">
    <source>
        <dbReference type="Proteomes" id="UP000749559"/>
    </source>
</evidence>
<proteinExistence type="predicted"/>
<gene>
    <name evidence="1" type="ORF">OFUS_LOCUS18357</name>
</gene>
<keyword evidence="2" id="KW-1185">Reference proteome</keyword>
<sequence>MAVHVPFIIVGILVCLGQIQGDDSAVEYLDAIQPGSLNTCCSVDDSPKKVSYYTTEKSGTKSVTGKINQYKRCGPRKGRTCLVYANGYRQVNTYRQKFAYRMEARPCPKNNIICCKGYVNIRGYCKSKENTCCKVPLSKTVTYYTSVKSGTKRISFTSTAYKKCGPRKGRTCPVYSVAYRTQDVYKQQVNYRTEPVTCPADKVTCCSGFVAVHGHCVDTRFVTTNQELLRNLGSTVDVGKSKNLCCNITPPKPVVQFYFNEMETYVSQDVAMYKKCGPRNGRTCVDPSKKGYRTKQRQIQKIGYKLGSTPLCPVKNTVCCNDFLFIRGYCLDKSFTVNNLELLEKIKTSTSTRIVG</sequence>
<reference evidence="1" key="1">
    <citation type="submission" date="2022-03" db="EMBL/GenBank/DDBJ databases">
        <authorList>
            <person name="Martin C."/>
        </authorList>
    </citation>
    <scope>NUCLEOTIDE SEQUENCE</scope>
</reference>